<accession>A0A1G2T163</accession>
<keyword evidence="1" id="KW-0472">Membrane</keyword>
<keyword evidence="1" id="KW-1133">Transmembrane helix</keyword>
<dbReference type="Proteomes" id="UP000178612">
    <property type="component" value="Unassembled WGS sequence"/>
</dbReference>
<comment type="caution">
    <text evidence="2">The sequence shown here is derived from an EMBL/GenBank/DDBJ whole genome shotgun (WGS) entry which is preliminary data.</text>
</comment>
<evidence type="ECO:0000256" key="1">
    <source>
        <dbReference type="SAM" id="Phobius"/>
    </source>
</evidence>
<proteinExistence type="predicted"/>
<dbReference type="AlphaFoldDB" id="A0A1G2T163"/>
<protein>
    <submittedName>
        <fullName evidence="2">Uncharacterized protein</fullName>
    </submittedName>
</protein>
<dbReference type="EMBL" id="MHVJ01000015">
    <property type="protein sequence ID" value="OHA91013.1"/>
    <property type="molecule type" value="Genomic_DNA"/>
</dbReference>
<evidence type="ECO:0000313" key="3">
    <source>
        <dbReference type="Proteomes" id="UP000178612"/>
    </source>
</evidence>
<keyword evidence="1" id="KW-0812">Transmembrane</keyword>
<organism evidence="2 3">
    <name type="scientific">Candidatus Zambryskibacteria bacterium RIFCSPHIGHO2_01_FULL_49_18</name>
    <dbReference type="NCBI Taxonomy" id="1802740"/>
    <lineage>
        <taxon>Bacteria</taxon>
        <taxon>Candidatus Zambryskiibacteriota</taxon>
    </lineage>
</organism>
<sequence>MPDVSTLEIALNAIIVALYLIFWGAVFVILYHLTRFGVGTQPKRFAAIFFLGAVVLFGVSILLFANLDLGSFFS</sequence>
<reference evidence="2 3" key="1">
    <citation type="journal article" date="2016" name="Nat. Commun.">
        <title>Thousands of microbial genomes shed light on interconnected biogeochemical processes in an aquifer system.</title>
        <authorList>
            <person name="Anantharaman K."/>
            <person name="Brown C.T."/>
            <person name="Hug L.A."/>
            <person name="Sharon I."/>
            <person name="Castelle C.J."/>
            <person name="Probst A.J."/>
            <person name="Thomas B.C."/>
            <person name="Singh A."/>
            <person name="Wilkins M.J."/>
            <person name="Karaoz U."/>
            <person name="Brodie E.L."/>
            <person name="Williams K.H."/>
            <person name="Hubbard S.S."/>
            <person name="Banfield J.F."/>
        </authorList>
    </citation>
    <scope>NUCLEOTIDE SEQUENCE [LARGE SCALE GENOMIC DNA]</scope>
</reference>
<feature type="transmembrane region" description="Helical" evidence="1">
    <location>
        <begin position="45"/>
        <end position="65"/>
    </location>
</feature>
<feature type="transmembrane region" description="Helical" evidence="1">
    <location>
        <begin position="12"/>
        <end position="33"/>
    </location>
</feature>
<name>A0A1G2T163_9BACT</name>
<evidence type="ECO:0000313" key="2">
    <source>
        <dbReference type="EMBL" id="OHA91013.1"/>
    </source>
</evidence>
<gene>
    <name evidence="2" type="ORF">A2758_01320</name>
</gene>